<dbReference type="AlphaFoldDB" id="A0A0C3E398"/>
<dbReference type="GO" id="GO:0000981">
    <property type="term" value="F:DNA-binding transcription factor activity, RNA polymerase II-specific"/>
    <property type="evidence" value="ECO:0007669"/>
    <property type="project" value="InterPro"/>
</dbReference>
<dbReference type="EMBL" id="KN832870">
    <property type="protein sequence ID" value="KIN08828.1"/>
    <property type="molecule type" value="Genomic_DNA"/>
</dbReference>
<dbReference type="OrthoDB" id="539213at2759"/>
<dbReference type="GO" id="GO:0008270">
    <property type="term" value="F:zinc ion binding"/>
    <property type="evidence" value="ECO:0007669"/>
    <property type="project" value="InterPro"/>
</dbReference>
<evidence type="ECO:0000313" key="2">
    <source>
        <dbReference type="Proteomes" id="UP000054321"/>
    </source>
</evidence>
<organism evidence="1 2">
    <name type="scientific">Oidiodendron maius (strain Zn)</name>
    <dbReference type="NCBI Taxonomy" id="913774"/>
    <lineage>
        <taxon>Eukaryota</taxon>
        <taxon>Fungi</taxon>
        <taxon>Dikarya</taxon>
        <taxon>Ascomycota</taxon>
        <taxon>Pezizomycotina</taxon>
        <taxon>Leotiomycetes</taxon>
        <taxon>Leotiomycetes incertae sedis</taxon>
        <taxon>Myxotrichaceae</taxon>
        <taxon>Oidiodendron</taxon>
    </lineage>
</organism>
<sequence>MSASWLTLVPERPTERSYLKCQQCRHDKQKCTPLERTWPGERCDRCVVRSRPCSKPSFPGETQFPPIPSTVPLAPDQFGIVHPSLDISNGSSMPYSGQSPADTSNRIMLQVGSFSSSMSTTEAARNAQPASTEIAGDTRLCLESLSQLLTRFVAGPIYGAHQLALSGTTGVAGQALAGITFDEAFEFQRLALEMKRLIEQVTKQRIYQSEAMLVQIDGSWMNGPFISNPHFYPSPFDKDINDTAPLFPPAYK</sequence>
<proteinExistence type="predicted"/>
<reference evidence="1 2" key="1">
    <citation type="submission" date="2014-04" db="EMBL/GenBank/DDBJ databases">
        <authorList>
            <consortium name="DOE Joint Genome Institute"/>
            <person name="Kuo A."/>
            <person name="Martino E."/>
            <person name="Perotto S."/>
            <person name="Kohler A."/>
            <person name="Nagy L.G."/>
            <person name="Floudas D."/>
            <person name="Copeland A."/>
            <person name="Barry K.W."/>
            <person name="Cichocki N."/>
            <person name="Veneault-Fourrey C."/>
            <person name="LaButti K."/>
            <person name="Lindquist E.A."/>
            <person name="Lipzen A."/>
            <person name="Lundell T."/>
            <person name="Morin E."/>
            <person name="Murat C."/>
            <person name="Sun H."/>
            <person name="Tunlid A."/>
            <person name="Henrissat B."/>
            <person name="Grigoriev I.V."/>
            <person name="Hibbett D.S."/>
            <person name="Martin F."/>
            <person name="Nordberg H.P."/>
            <person name="Cantor M.N."/>
            <person name="Hua S.X."/>
        </authorList>
    </citation>
    <scope>NUCLEOTIDE SEQUENCE [LARGE SCALE GENOMIC DNA]</scope>
    <source>
        <strain evidence="1 2">Zn</strain>
    </source>
</reference>
<keyword evidence="2" id="KW-1185">Reference proteome</keyword>
<dbReference type="Proteomes" id="UP000054321">
    <property type="component" value="Unassembled WGS sequence"/>
</dbReference>
<accession>A0A0C3E398</accession>
<dbReference type="HOGENOM" id="CLU_1103079_0_0_1"/>
<evidence type="ECO:0008006" key="3">
    <source>
        <dbReference type="Google" id="ProtNLM"/>
    </source>
</evidence>
<protein>
    <recommendedName>
        <fullName evidence="3">Zn(2)-C6 fungal-type domain-containing protein</fullName>
    </recommendedName>
</protein>
<dbReference type="InterPro" id="IPR036864">
    <property type="entry name" value="Zn2-C6_fun-type_DNA-bd_sf"/>
</dbReference>
<name>A0A0C3E398_OIDMZ</name>
<dbReference type="InParanoid" id="A0A0C3E398"/>
<evidence type="ECO:0000313" key="1">
    <source>
        <dbReference type="EMBL" id="KIN08828.1"/>
    </source>
</evidence>
<reference evidence="2" key="2">
    <citation type="submission" date="2015-01" db="EMBL/GenBank/DDBJ databases">
        <title>Evolutionary Origins and Diversification of the Mycorrhizal Mutualists.</title>
        <authorList>
            <consortium name="DOE Joint Genome Institute"/>
            <consortium name="Mycorrhizal Genomics Consortium"/>
            <person name="Kohler A."/>
            <person name="Kuo A."/>
            <person name="Nagy L.G."/>
            <person name="Floudas D."/>
            <person name="Copeland A."/>
            <person name="Barry K.W."/>
            <person name="Cichocki N."/>
            <person name="Veneault-Fourrey C."/>
            <person name="LaButti K."/>
            <person name="Lindquist E.A."/>
            <person name="Lipzen A."/>
            <person name="Lundell T."/>
            <person name="Morin E."/>
            <person name="Murat C."/>
            <person name="Riley R."/>
            <person name="Ohm R."/>
            <person name="Sun H."/>
            <person name="Tunlid A."/>
            <person name="Henrissat B."/>
            <person name="Grigoriev I.V."/>
            <person name="Hibbett D.S."/>
            <person name="Martin F."/>
        </authorList>
    </citation>
    <scope>NUCLEOTIDE SEQUENCE [LARGE SCALE GENOMIC DNA]</scope>
    <source>
        <strain evidence="2">Zn</strain>
    </source>
</reference>
<gene>
    <name evidence="1" type="ORF">OIDMADRAFT_23581</name>
</gene>
<dbReference type="SUPFAM" id="SSF57701">
    <property type="entry name" value="Zn2/Cys6 DNA-binding domain"/>
    <property type="match status" value="1"/>
</dbReference>